<comment type="caution">
    <text evidence="6">The sequence shown here is derived from an EMBL/GenBank/DDBJ whole genome shotgun (WGS) entry which is preliminary data.</text>
</comment>
<accession>A0A2P6MHA8</accession>
<dbReference type="PANTHER" id="PTHR30580:SF1">
    <property type="entry name" value="COMF OPERON PROTEIN 1"/>
    <property type="match status" value="1"/>
</dbReference>
<dbReference type="PROSITE" id="PS51194">
    <property type="entry name" value="HELICASE_CTER"/>
    <property type="match status" value="1"/>
</dbReference>
<evidence type="ECO:0000256" key="2">
    <source>
        <dbReference type="ARBA" id="ARBA00022840"/>
    </source>
</evidence>
<keyword evidence="6" id="KW-0347">Helicase</keyword>
<dbReference type="InterPro" id="IPR001650">
    <property type="entry name" value="Helicase_C-like"/>
</dbReference>
<dbReference type="SUPFAM" id="SSF52540">
    <property type="entry name" value="P-loop containing nucleoside triphosphate hydrolases"/>
    <property type="match status" value="1"/>
</dbReference>
<dbReference type="InterPro" id="IPR014001">
    <property type="entry name" value="Helicase_ATP-bd"/>
</dbReference>
<evidence type="ECO:0000256" key="3">
    <source>
        <dbReference type="ARBA" id="ARBA00023125"/>
    </source>
</evidence>
<dbReference type="AlphaFoldDB" id="A0A2P6MHA8"/>
<dbReference type="InterPro" id="IPR006935">
    <property type="entry name" value="Helicase/UvrB_N"/>
</dbReference>
<dbReference type="PANTHER" id="PTHR30580">
    <property type="entry name" value="PRIMOSOMAL PROTEIN N"/>
    <property type="match status" value="1"/>
</dbReference>
<dbReference type="GO" id="GO:0016787">
    <property type="term" value="F:hydrolase activity"/>
    <property type="evidence" value="ECO:0007669"/>
    <property type="project" value="InterPro"/>
</dbReference>
<evidence type="ECO:0000313" key="7">
    <source>
        <dbReference type="Proteomes" id="UP000243650"/>
    </source>
</evidence>
<gene>
    <name evidence="6" type="ORF">C6I21_09115</name>
</gene>
<dbReference type="GO" id="GO:0006270">
    <property type="term" value="P:DNA replication initiation"/>
    <property type="evidence" value="ECO:0007669"/>
    <property type="project" value="TreeGrafter"/>
</dbReference>
<keyword evidence="3" id="KW-0238">DNA-binding</keyword>
<reference evidence="6 7" key="1">
    <citation type="submission" date="2018-03" db="EMBL/GenBank/DDBJ databases">
        <title>Bacillus urumqiensis sp. nov., a moderately haloalkaliphilic bacterium isolated from a salt lake.</title>
        <authorList>
            <person name="Zhao B."/>
            <person name="Liao Z."/>
        </authorList>
    </citation>
    <scope>NUCLEOTIDE SEQUENCE [LARGE SCALE GENOMIC DNA]</scope>
    <source>
        <strain evidence="6 7">BZ-SZ-XJ18</strain>
    </source>
</reference>
<evidence type="ECO:0000259" key="5">
    <source>
        <dbReference type="PROSITE" id="PS51194"/>
    </source>
</evidence>
<feature type="domain" description="Helicase ATP-binding" evidence="4">
    <location>
        <begin position="120"/>
        <end position="273"/>
    </location>
</feature>
<sequence>MFPHRQITAEEAAPHLEAATIRHAEQLLNENDAITRIPAQKTICIRCGNTDAALFGTVKNCARCHKECTYCRACVDMGAIRSCASLYTLTDAPHRPEAGSTTWDGTLTPMQQNAADTLVRGYEKRLPEQLLWAVCGAGKTEMLFPVITRALQDGPVALAAPRRDVVQELAPRLASAFPNARVHALHGDIPAETRYTTADIYVATTHQLFRLAPVFPLVIIDEVDAFPYTLDARLKKAAARITAPGGSRIDVTATPSRNQRRLQKSGKLPAAVVPRRFHGADLPVPRLSWCRWQKEAAAGRVSGPLRIFLERHADRPVMLFVAHVDDLETVACAVNILPRTVTTVHAGEPERSSRIHAFRNGDVDVLVTTTILERGVTIPRVQVAVLSAEAEIFTETALIQIAGRAGRSASEPSGDVAFFHEGATVAMWRAVRTIRELNR</sequence>
<dbReference type="GO" id="GO:0006302">
    <property type="term" value="P:double-strand break repair"/>
    <property type="evidence" value="ECO:0007669"/>
    <property type="project" value="TreeGrafter"/>
</dbReference>
<dbReference type="Proteomes" id="UP000243650">
    <property type="component" value="Unassembled WGS sequence"/>
</dbReference>
<dbReference type="Gene3D" id="3.40.50.300">
    <property type="entry name" value="P-loop containing nucleotide triphosphate hydrolases"/>
    <property type="match status" value="2"/>
</dbReference>
<proteinExistence type="predicted"/>
<dbReference type="SMART" id="SM00487">
    <property type="entry name" value="DEXDc"/>
    <property type="match status" value="1"/>
</dbReference>
<dbReference type="GO" id="GO:0006310">
    <property type="term" value="P:DNA recombination"/>
    <property type="evidence" value="ECO:0007669"/>
    <property type="project" value="TreeGrafter"/>
</dbReference>
<keyword evidence="6" id="KW-0378">Hydrolase</keyword>
<name>A0A2P6MHA8_ALKUR</name>
<organism evidence="6 7">
    <name type="scientific">Alkalicoccus urumqiensis</name>
    <name type="common">Bacillus urumqiensis</name>
    <dbReference type="NCBI Taxonomy" id="1548213"/>
    <lineage>
        <taxon>Bacteria</taxon>
        <taxon>Bacillati</taxon>
        <taxon>Bacillota</taxon>
        <taxon>Bacilli</taxon>
        <taxon>Bacillales</taxon>
        <taxon>Bacillaceae</taxon>
        <taxon>Alkalicoccus</taxon>
    </lineage>
</organism>
<dbReference type="GO" id="GO:0003677">
    <property type="term" value="F:DNA binding"/>
    <property type="evidence" value="ECO:0007669"/>
    <property type="project" value="UniProtKB-KW"/>
</dbReference>
<keyword evidence="2" id="KW-0067">ATP-binding</keyword>
<keyword evidence="7" id="KW-1185">Reference proteome</keyword>
<dbReference type="OrthoDB" id="2077914at2"/>
<dbReference type="Pfam" id="PF04851">
    <property type="entry name" value="ResIII"/>
    <property type="match status" value="1"/>
</dbReference>
<protein>
    <submittedName>
        <fullName evidence="6">DNA/RNA helicase</fullName>
    </submittedName>
</protein>
<dbReference type="InterPro" id="IPR027417">
    <property type="entry name" value="P-loop_NTPase"/>
</dbReference>
<dbReference type="GO" id="GO:0043138">
    <property type="term" value="F:3'-5' DNA helicase activity"/>
    <property type="evidence" value="ECO:0007669"/>
    <property type="project" value="TreeGrafter"/>
</dbReference>
<dbReference type="RefSeq" id="WP_105959141.1">
    <property type="nucleotide sequence ID" value="NZ_PVNS01000007.1"/>
</dbReference>
<dbReference type="SMART" id="SM00490">
    <property type="entry name" value="HELICc"/>
    <property type="match status" value="1"/>
</dbReference>
<keyword evidence="1" id="KW-0547">Nucleotide-binding</keyword>
<feature type="domain" description="Helicase C-terminal" evidence="5">
    <location>
        <begin position="304"/>
        <end position="439"/>
    </location>
</feature>
<dbReference type="EMBL" id="PVNS01000007">
    <property type="protein sequence ID" value="PRO65672.1"/>
    <property type="molecule type" value="Genomic_DNA"/>
</dbReference>
<dbReference type="Pfam" id="PF00271">
    <property type="entry name" value="Helicase_C"/>
    <property type="match status" value="1"/>
</dbReference>
<dbReference type="GO" id="GO:0005524">
    <property type="term" value="F:ATP binding"/>
    <property type="evidence" value="ECO:0007669"/>
    <property type="project" value="UniProtKB-KW"/>
</dbReference>
<evidence type="ECO:0000259" key="4">
    <source>
        <dbReference type="PROSITE" id="PS51192"/>
    </source>
</evidence>
<dbReference type="PROSITE" id="PS51192">
    <property type="entry name" value="HELICASE_ATP_BIND_1"/>
    <property type="match status" value="1"/>
</dbReference>
<evidence type="ECO:0000313" key="6">
    <source>
        <dbReference type="EMBL" id="PRO65672.1"/>
    </source>
</evidence>
<evidence type="ECO:0000256" key="1">
    <source>
        <dbReference type="ARBA" id="ARBA00022741"/>
    </source>
</evidence>